<reference evidence="1" key="1">
    <citation type="submission" date="2021-03" db="EMBL/GenBank/DDBJ databases">
        <title>Evolutionary priming and transition to the ectomycorrhizal habit in an iconic lineage of mushroom-forming fungi: is preadaptation a requirement?</title>
        <authorList>
            <consortium name="DOE Joint Genome Institute"/>
            <person name="Looney B.P."/>
            <person name="Miyauchi S."/>
            <person name="Morin E."/>
            <person name="Drula E."/>
            <person name="Courty P.E."/>
            <person name="Chicoki N."/>
            <person name="Fauchery L."/>
            <person name="Kohler A."/>
            <person name="Kuo A."/>
            <person name="LaButti K."/>
            <person name="Pangilinan J."/>
            <person name="Lipzen A."/>
            <person name="Riley R."/>
            <person name="Andreopoulos W."/>
            <person name="He G."/>
            <person name="Johnson J."/>
            <person name="Barry K.W."/>
            <person name="Grigoriev I.V."/>
            <person name="Nagy L."/>
            <person name="Hibbett D."/>
            <person name="Henrissat B."/>
            <person name="Matheny P.B."/>
            <person name="Labbe J."/>
            <person name="Martin A.F."/>
        </authorList>
    </citation>
    <scope>NUCLEOTIDE SEQUENCE</scope>
    <source>
        <strain evidence="1">BPL698</strain>
    </source>
</reference>
<accession>A0ACC0U3R6</accession>
<dbReference type="EMBL" id="JAGFNK010000207">
    <property type="protein sequence ID" value="KAI9458702.1"/>
    <property type="molecule type" value="Genomic_DNA"/>
</dbReference>
<keyword evidence="2" id="KW-1185">Reference proteome</keyword>
<gene>
    <name evidence="1" type="ORF">F5148DRAFT_1320526</name>
</gene>
<organism evidence="1 2">
    <name type="scientific">Russula earlei</name>
    <dbReference type="NCBI Taxonomy" id="71964"/>
    <lineage>
        <taxon>Eukaryota</taxon>
        <taxon>Fungi</taxon>
        <taxon>Dikarya</taxon>
        <taxon>Basidiomycota</taxon>
        <taxon>Agaricomycotina</taxon>
        <taxon>Agaricomycetes</taxon>
        <taxon>Russulales</taxon>
        <taxon>Russulaceae</taxon>
        <taxon>Russula</taxon>
    </lineage>
</organism>
<comment type="caution">
    <text evidence="1">The sequence shown here is derived from an EMBL/GenBank/DDBJ whole genome shotgun (WGS) entry which is preliminary data.</text>
</comment>
<proteinExistence type="predicted"/>
<protein>
    <submittedName>
        <fullName evidence="1">ARM repeat-containing protein</fullName>
    </submittedName>
</protein>
<dbReference type="Proteomes" id="UP001207468">
    <property type="component" value="Unassembled WGS sequence"/>
</dbReference>
<sequence>MEIAERHVRTWVASPRDKEIEDTVSGVANGQLKLAHVVKALGEYLTSEDGDFRNKGVEFLALVVSKCPTDNFNLQSGTGRVLCVKARRHRNDNSPPSKASSRLLASRFLFQKIYMIYAQREISFGFADLWRCSYRRSIFTNVNMQALVQVQRHTVFSIFDSLVALRRDVLKSMGDSFLSGYIALADGEKDPRNLMVAFAIARVLAIEFDISKKFEDLFNITFCYFPITFRPPPNDPYRITADDLRNSLRSCLSASPLFGNLAVPLFLDKINAGSPTTKRDTLQTLAVCLPVYGPRVAVNLARKLWNSLKLEIFQPTDVETEGEALKATQVLIKTIYADEVRDADLDGLAKDACEECIQILKEPEKSQAKPAIKVLCAFMSTTPSVSRFTLSHAVPHLTKHFVDPDELPNRGPVLSLLSSLIAAARDSTVKVADTEEAFLLPFKDEVLGILVTGLKAQTSLRPAIEGLNGLVTTLGLLDDQEIGFVVQKVNEVISNQQEDPLGARDEALDLLKVISIKTPSHIAEMTLPLLFSALPDQAPGRDDPNLFETLVVRLSVRLSLLYAPAAVPDDSEPSAAYVHALLSTLADVLSRKVENGDVDVQKYVDRLVPRLFNLTIHGALVATGNKSVADPRIIDVIARIVNLVVQSLSAQRQETFAETLITAYMKGDITSLAVGDLSLPTERCFAPFDPAASESQANLIALFSESVIAFHPEVKIPVEDESALLVQLLNWGIRHAKTGRQRECAWHIVAVIVNKRPADLDSFLDTSFTTFWDEQIAKLLDTDVRRRAISAWAWISRALLVRNHPKALPFVNRLFELFDDTKVGWDAARAIGQAGTVDKVLTKRNHAVIKVLHAQKYASSILPKIIQGIKDSTEQSRQITYLVSLAALIKVIPRAAYSHELPILMPLLLRGLSLPDPTLRAGVIDTLLSAAQADAEAGSKTAKEGSVVSEHAVSLTNAMLLNGAAAEMPVVVRLSLHHPAYRANLEEQRVRLGALKYLAILPKVVRYDVLHPQKAMVLRELAKALDDPKRVVRKEAVNARSV</sequence>
<evidence type="ECO:0000313" key="1">
    <source>
        <dbReference type="EMBL" id="KAI9458702.1"/>
    </source>
</evidence>
<evidence type="ECO:0000313" key="2">
    <source>
        <dbReference type="Proteomes" id="UP001207468"/>
    </source>
</evidence>
<name>A0ACC0U3R6_9AGAM</name>